<organism evidence="2 3">
    <name type="scientific">Coniochaeta pulveracea</name>
    <dbReference type="NCBI Taxonomy" id="177199"/>
    <lineage>
        <taxon>Eukaryota</taxon>
        <taxon>Fungi</taxon>
        <taxon>Dikarya</taxon>
        <taxon>Ascomycota</taxon>
        <taxon>Pezizomycotina</taxon>
        <taxon>Sordariomycetes</taxon>
        <taxon>Sordariomycetidae</taxon>
        <taxon>Coniochaetales</taxon>
        <taxon>Coniochaetaceae</taxon>
        <taxon>Coniochaeta</taxon>
    </lineage>
</organism>
<sequence length="155" mass="16484">MGSVSSRGLSATAGKTPEKAWTDVQRTAKLSTDSSLNSGHQTLPSMHFIVAVVEYMRLASRTEETAAGANSAAKCNVKPPASKGWPSIGRLKQEYASNQCNVTEKKRMSMHLVSYSVKTYAPAGHPPVTSPSSSGAVFIAHTTLQDVPGSRHLAR</sequence>
<accession>A0A420YEW2</accession>
<evidence type="ECO:0000313" key="2">
    <source>
        <dbReference type="EMBL" id="RKU46455.1"/>
    </source>
</evidence>
<evidence type="ECO:0000256" key="1">
    <source>
        <dbReference type="SAM" id="MobiDB-lite"/>
    </source>
</evidence>
<proteinExistence type="predicted"/>
<dbReference type="EMBL" id="QVQW01000014">
    <property type="protein sequence ID" value="RKU46455.1"/>
    <property type="molecule type" value="Genomic_DNA"/>
</dbReference>
<dbReference type="AlphaFoldDB" id="A0A420YEW2"/>
<reference evidence="2 3" key="1">
    <citation type="submission" date="2018-08" db="EMBL/GenBank/DDBJ databases">
        <title>Draft genome of the lignicolous fungus Coniochaeta pulveracea.</title>
        <authorList>
            <person name="Borstlap C.J."/>
            <person name="De Witt R.N."/>
            <person name="Botha A."/>
            <person name="Volschenk H."/>
        </authorList>
    </citation>
    <scope>NUCLEOTIDE SEQUENCE [LARGE SCALE GENOMIC DNA]</scope>
    <source>
        <strain evidence="2 3">CAB683</strain>
    </source>
</reference>
<protein>
    <submittedName>
        <fullName evidence="2">Uncharacterized protein</fullName>
    </submittedName>
</protein>
<dbReference type="Proteomes" id="UP000275385">
    <property type="component" value="Unassembled WGS sequence"/>
</dbReference>
<comment type="caution">
    <text evidence="2">The sequence shown here is derived from an EMBL/GenBank/DDBJ whole genome shotgun (WGS) entry which is preliminary data.</text>
</comment>
<feature type="region of interest" description="Disordered" evidence="1">
    <location>
        <begin position="1"/>
        <end position="22"/>
    </location>
</feature>
<keyword evidence="3" id="KW-1185">Reference proteome</keyword>
<evidence type="ECO:0000313" key="3">
    <source>
        <dbReference type="Proteomes" id="UP000275385"/>
    </source>
</evidence>
<gene>
    <name evidence="2" type="ORF">DL546_007344</name>
</gene>
<name>A0A420YEW2_9PEZI</name>